<gene>
    <name evidence="1" type="ORF">BEH_09575</name>
</gene>
<protein>
    <submittedName>
        <fullName evidence="1">Uncharacterized protein</fullName>
    </submittedName>
</protein>
<accession>A0A0H4KFD4</accession>
<reference evidence="1 2" key="1">
    <citation type="journal article" date="2015" name="PLoS ONE">
        <title>Genome Sequence of Bacillus endophyticus and Analysis of Its Companion Mechanism in the Ketogulonigenium vulgare-Bacillus Strain Consortium.</title>
        <authorList>
            <person name="Jia N."/>
            <person name="Du J."/>
            <person name="Ding M.Z."/>
            <person name="Gao F."/>
            <person name="Yuan Y.J."/>
        </authorList>
    </citation>
    <scope>NUCLEOTIDE SEQUENCE [LARGE SCALE GENOMIC DNA]</scope>
    <source>
        <strain evidence="1 2">Hbe603</strain>
    </source>
</reference>
<dbReference type="PATRIC" id="fig|135735.6.peg.1986"/>
<dbReference type="AlphaFoldDB" id="A0A1X7E3C0"/>
<accession>A0A1X7E3C0</accession>
<dbReference type="RefSeq" id="WP_019395387.1">
    <property type="nucleotide sequence ID" value="NZ_JAWVOD010000003.1"/>
</dbReference>
<evidence type="ECO:0000313" key="2">
    <source>
        <dbReference type="Proteomes" id="UP000036202"/>
    </source>
</evidence>
<dbReference type="KEGG" id="beo:BEH_09575"/>
<sequence>MRANCRGDLEGLFKVWSYTNFAQTREVADDRREYIVFDILELNQELKEFNRLKIAFVQLTKGQYR</sequence>
<proteinExistence type="predicted"/>
<name>A0A1X7E3C0_9BACI</name>
<organism evidence="1 2">
    <name type="scientific">Priestia filamentosa</name>
    <dbReference type="NCBI Taxonomy" id="1402861"/>
    <lineage>
        <taxon>Bacteria</taxon>
        <taxon>Bacillati</taxon>
        <taxon>Bacillota</taxon>
        <taxon>Bacilli</taxon>
        <taxon>Bacillales</taxon>
        <taxon>Bacillaceae</taxon>
        <taxon>Priestia</taxon>
    </lineage>
</organism>
<dbReference type="EMBL" id="CP011974">
    <property type="protein sequence ID" value="AKO92320.1"/>
    <property type="molecule type" value="Genomic_DNA"/>
</dbReference>
<reference evidence="2" key="2">
    <citation type="submission" date="2015-06" db="EMBL/GenBank/DDBJ databases">
        <title>Genome Sequence of Bacillus endophyticus and Analysis of its Companion Mechanism in the Ketogulonigenium vulgare-Bacillus strain Consortium.</title>
        <authorList>
            <person name="Jia N."/>
            <person name="Du J."/>
            <person name="Ding M.-Z."/>
            <person name="Gao F."/>
            <person name="Yuan Y.-J."/>
        </authorList>
    </citation>
    <scope>NUCLEOTIDE SEQUENCE [LARGE SCALE GENOMIC DNA]</scope>
    <source>
        <strain evidence="2">Hbe603</strain>
    </source>
</reference>
<keyword evidence="2" id="KW-1185">Reference proteome</keyword>
<evidence type="ECO:0000313" key="1">
    <source>
        <dbReference type="EMBL" id="AKO92320.1"/>
    </source>
</evidence>
<dbReference type="Proteomes" id="UP000036202">
    <property type="component" value="Chromosome"/>
</dbReference>